<dbReference type="GO" id="GO:0022857">
    <property type="term" value="F:transmembrane transporter activity"/>
    <property type="evidence" value="ECO:0007669"/>
    <property type="project" value="InterPro"/>
</dbReference>
<feature type="transmembrane region" description="Helical" evidence="7">
    <location>
        <begin position="279"/>
        <end position="300"/>
    </location>
</feature>
<reference evidence="9 10" key="1">
    <citation type="submission" date="2018-06" db="EMBL/GenBank/DDBJ databases">
        <title>Genomic Encyclopedia of Type Strains, Phase IV (KMG-IV): sequencing the most valuable type-strain genomes for metagenomic binning, comparative biology and taxonomic classification.</title>
        <authorList>
            <person name="Goeker M."/>
        </authorList>
    </citation>
    <scope>NUCLEOTIDE SEQUENCE [LARGE SCALE GENOMIC DNA]</scope>
    <source>
        <strain evidence="9 10">DSM 45521</strain>
    </source>
</reference>
<evidence type="ECO:0000259" key="8">
    <source>
        <dbReference type="PROSITE" id="PS50850"/>
    </source>
</evidence>
<dbReference type="InterPro" id="IPR036259">
    <property type="entry name" value="MFS_trans_sf"/>
</dbReference>
<evidence type="ECO:0000256" key="2">
    <source>
        <dbReference type="ARBA" id="ARBA00022448"/>
    </source>
</evidence>
<proteinExistence type="predicted"/>
<feature type="transmembrane region" description="Helical" evidence="7">
    <location>
        <begin position="212"/>
        <end position="229"/>
    </location>
</feature>
<feature type="transmembrane region" description="Helical" evidence="7">
    <location>
        <begin position="478"/>
        <end position="498"/>
    </location>
</feature>
<feature type="transmembrane region" description="Helical" evidence="7">
    <location>
        <begin position="151"/>
        <end position="170"/>
    </location>
</feature>
<feature type="transmembrane region" description="Helical" evidence="7">
    <location>
        <begin position="369"/>
        <end position="395"/>
    </location>
</feature>
<keyword evidence="4 7" id="KW-0812">Transmembrane</keyword>
<feature type="transmembrane region" description="Helical" evidence="7">
    <location>
        <begin position="23"/>
        <end position="48"/>
    </location>
</feature>
<evidence type="ECO:0000256" key="7">
    <source>
        <dbReference type="SAM" id="Phobius"/>
    </source>
</evidence>
<feature type="transmembrane region" description="Helical" evidence="7">
    <location>
        <begin position="92"/>
        <end position="111"/>
    </location>
</feature>
<dbReference type="Pfam" id="PF07690">
    <property type="entry name" value="MFS_1"/>
    <property type="match status" value="1"/>
</dbReference>
<feature type="transmembrane region" description="Helical" evidence="7">
    <location>
        <begin position="416"/>
        <end position="433"/>
    </location>
</feature>
<dbReference type="PANTHER" id="PTHR42718:SF47">
    <property type="entry name" value="METHYL VIOLOGEN RESISTANCE PROTEIN SMVA"/>
    <property type="match status" value="1"/>
</dbReference>
<evidence type="ECO:0000256" key="4">
    <source>
        <dbReference type="ARBA" id="ARBA00022692"/>
    </source>
</evidence>
<feature type="transmembrane region" description="Helical" evidence="7">
    <location>
        <begin position="344"/>
        <end position="363"/>
    </location>
</feature>
<dbReference type="PROSITE" id="PS50850">
    <property type="entry name" value="MFS"/>
    <property type="match status" value="1"/>
</dbReference>
<dbReference type="GO" id="GO:0005886">
    <property type="term" value="C:plasma membrane"/>
    <property type="evidence" value="ECO:0007669"/>
    <property type="project" value="UniProtKB-SubCell"/>
</dbReference>
<keyword evidence="5 7" id="KW-1133">Transmembrane helix</keyword>
<dbReference type="InterPro" id="IPR011701">
    <property type="entry name" value="MFS"/>
</dbReference>
<dbReference type="InterPro" id="IPR020846">
    <property type="entry name" value="MFS_dom"/>
</dbReference>
<feature type="transmembrane region" description="Helical" evidence="7">
    <location>
        <begin position="117"/>
        <end position="139"/>
    </location>
</feature>
<keyword evidence="2" id="KW-0813">Transport</keyword>
<evidence type="ECO:0000256" key="5">
    <source>
        <dbReference type="ARBA" id="ARBA00022989"/>
    </source>
</evidence>
<dbReference type="AlphaFoldDB" id="A0A318S0E2"/>
<accession>A0A318S0E2</accession>
<dbReference type="Proteomes" id="UP000247591">
    <property type="component" value="Unassembled WGS sequence"/>
</dbReference>
<feature type="transmembrane region" description="Helical" evidence="7">
    <location>
        <begin position="176"/>
        <end position="200"/>
    </location>
</feature>
<keyword evidence="3" id="KW-1003">Cell membrane</keyword>
<evidence type="ECO:0000313" key="10">
    <source>
        <dbReference type="Proteomes" id="UP000247591"/>
    </source>
</evidence>
<sequence>MSIMDRPTNPRAEATINRPDRRVWMGLAVLTLPVFLVSMDFSVLYLAIPTLSAELLPSATQQLWIVDIYGFLIAGLLITMGNLGDRFGRRKLLLVGATLFGIASAVAAFAPDATSLIAARAIMGIGGATLLPSSLSLISNMFTEPVARAKAIGVWTAAFAGGSALGPVIGGVLLHHFWWGSVFLINVPVLLILLVFAPRLVPEYRSGTSDPFDILGIILSLVGILPLVYAIKHGAAEGLDTTTAVFAAIGVVGMWLFIRHERRTAHPLLELKLFKNAGFSVAIGSALTGMMTLASLSYLAGIYLQSVLGRDVLTAAVLGIPMAIAVAIFSMSASRIARFVSVRWAFVLAILAAAAGNAGMLGLGVSDGVLVYLISSTVAGIGYGVIFSLVSDVAVSSVPVERSGAAAGISETSFELGTAFGLAVLGSVATMVFRQNGADAGVSDTLSETLTHAESLDPSAQSAMAEAARTAFVDGLHVTSAVSVALLVAVAFTVAVVLRRKSPATV</sequence>
<dbReference type="SUPFAM" id="SSF103473">
    <property type="entry name" value="MFS general substrate transporter"/>
    <property type="match status" value="1"/>
</dbReference>
<keyword evidence="6 7" id="KW-0472">Membrane</keyword>
<evidence type="ECO:0000313" key="9">
    <source>
        <dbReference type="EMBL" id="PYE16454.1"/>
    </source>
</evidence>
<organism evidence="9 10">
    <name type="scientific">Williamsia limnetica</name>
    <dbReference type="NCBI Taxonomy" id="882452"/>
    <lineage>
        <taxon>Bacteria</taxon>
        <taxon>Bacillati</taxon>
        <taxon>Actinomycetota</taxon>
        <taxon>Actinomycetes</taxon>
        <taxon>Mycobacteriales</taxon>
        <taxon>Nocardiaceae</taxon>
        <taxon>Williamsia</taxon>
    </lineage>
</organism>
<feature type="transmembrane region" description="Helical" evidence="7">
    <location>
        <begin position="312"/>
        <end position="332"/>
    </location>
</feature>
<dbReference type="PRINTS" id="PR01036">
    <property type="entry name" value="TCRTETB"/>
</dbReference>
<dbReference type="Gene3D" id="1.20.1720.10">
    <property type="entry name" value="Multidrug resistance protein D"/>
    <property type="match status" value="2"/>
</dbReference>
<feature type="transmembrane region" description="Helical" evidence="7">
    <location>
        <begin position="241"/>
        <end position="258"/>
    </location>
</feature>
<protein>
    <submittedName>
        <fullName evidence="9">DHA2 family multidrug resistance protein-like MFS transporter</fullName>
    </submittedName>
</protein>
<comment type="caution">
    <text evidence="9">The sequence shown here is derived from an EMBL/GenBank/DDBJ whole genome shotgun (WGS) entry which is preliminary data.</text>
</comment>
<name>A0A318S0E2_WILLI</name>
<evidence type="ECO:0000256" key="3">
    <source>
        <dbReference type="ARBA" id="ARBA00022475"/>
    </source>
</evidence>
<feature type="transmembrane region" description="Helical" evidence="7">
    <location>
        <begin position="63"/>
        <end position="80"/>
    </location>
</feature>
<keyword evidence="10" id="KW-1185">Reference proteome</keyword>
<comment type="subcellular location">
    <subcellularLocation>
        <location evidence="1">Cell membrane</location>
        <topology evidence="1">Multi-pass membrane protein</topology>
    </subcellularLocation>
</comment>
<dbReference type="EMBL" id="QJSP01000008">
    <property type="protein sequence ID" value="PYE16454.1"/>
    <property type="molecule type" value="Genomic_DNA"/>
</dbReference>
<dbReference type="CDD" id="cd17321">
    <property type="entry name" value="MFS_MMR_MDR_like"/>
    <property type="match status" value="1"/>
</dbReference>
<dbReference type="PANTHER" id="PTHR42718">
    <property type="entry name" value="MAJOR FACILITATOR SUPERFAMILY MULTIDRUG TRANSPORTER MFSC"/>
    <property type="match status" value="1"/>
</dbReference>
<gene>
    <name evidence="9" type="ORF">DFR67_108205</name>
</gene>
<evidence type="ECO:0000256" key="1">
    <source>
        <dbReference type="ARBA" id="ARBA00004651"/>
    </source>
</evidence>
<evidence type="ECO:0000256" key="6">
    <source>
        <dbReference type="ARBA" id="ARBA00023136"/>
    </source>
</evidence>
<feature type="domain" description="Major facilitator superfamily (MFS) profile" evidence="8">
    <location>
        <begin position="26"/>
        <end position="501"/>
    </location>
</feature>